<dbReference type="InterPro" id="IPR001173">
    <property type="entry name" value="Glyco_trans_2-like"/>
</dbReference>
<dbReference type="RefSeq" id="WP_195223624.1">
    <property type="nucleotide sequence ID" value="NZ_JADMXZ010000002.1"/>
</dbReference>
<comment type="caution">
    <text evidence="4">The sequence shown here is derived from an EMBL/GenBank/DDBJ whole genome shotgun (WGS) entry which is preliminary data.</text>
</comment>
<gene>
    <name evidence="4" type="ORF">PL707_06540</name>
</gene>
<organism evidence="4 5">
    <name type="scientific">Bifidobacterium catenulatum</name>
    <dbReference type="NCBI Taxonomy" id="1686"/>
    <lineage>
        <taxon>Bacteria</taxon>
        <taxon>Bacillati</taxon>
        <taxon>Actinomycetota</taxon>
        <taxon>Actinomycetes</taxon>
        <taxon>Bifidobacteriales</taxon>
        <taxon>Bifidobacteriaceae</taxon>
        <taxon>Bifidobacterium</taxon>
    </lineage>
</organism>
<evidence type="ECO:0000256" key="2">
    <source>
        <dbReference type="ARBA" id="ARBA00022679"/>
    </source>
</evidence>
<feature type="domain" description="Glycosyltransferase 2-like" evidence="3">
    <location>
        <begin position="14"/>
        <end position="147"/>
    </location>
</feature>
<evidence type="ECO:0000313" key="5">
    <source>
        <dbReference type="Proteomes" id="UP001211105"/>
    </source>
</evidence>
<dbReference type="Proteomes" id="UP001211105">
    <property type="component" value="Unassembled WGS sequence"/>
</dbReference>
<protein>
    <submittedName>
        <fullName evidence="4">Glycosyltransferase</fullName>
        <ecNumber evidence="4">2.4.-.-</ecNumber>
    </submittedName>
</protein>
<evidence type="ECO:0000259" key="3">
    <source>
        <dbReference type="Pfam" id="PF00535"/>
    </source>
</evidence>
<sequence>MTDETKPSSSPLVSIIVPIRNSKHYLDDCVNSLRSQTYPDLEIILVDDGSTDGSAELCDAMAQTDQRIRVTHQPCRGVSAARNAGLDAATGAFVTFVDSDDSLRREAVAEAVRCAITHSADMVVFGYDVIEEYADGSVTEQESKTVRQQNVIDTRRRHEKTVANQLCALDNDELLYQCWGKLYRRSSIGDLRFAENIAFGEDMLFVLDLLTRGIRMAFLQRCLYVYRQHMGSLVRGFRFGKAQELEYAHGKHLAFYRDMLISETNRCHLYLRLANDALWAIHDACKAAGTVDKTELLRFVRHVASSPYRNVYLHELRNAAVNRSTKIAFAINMTSLWKWYLR</sequence>
<dbReference type="InterPro" id="IPR029044">
    <property type="entry name" value="Nucleotide-diphossugar_trans"/>
</dbReference>
<keyword evidence="2 4" id="KW-0808">Transferase</keyword>
<dbReference type="EC" id="2.4.-.-" evidence="4"/>
<evidence type="ECO:0000256" key="1">
    <source>
        <dbReference type="ARBA" id="ARBA00022676"/>
    </source>
</evidence>
<dbReference type="PANTHER" id="PTHR22916:SF51">
    <property type="entry name" value="GLYCOSYLTRANSFERASE EPSH-RELATED"/>
    <property type="match status" value="1"/>
</dbReference>
<dbReference type="PANTHER" id="PTHR22916">
    <property type="entry name" value="GLYCOSYLTRANSFERASE"/>
    <property type="match status" value="1"/>
</dbReference>
<dbReference type="SUPFAM" id="SSF53448">
    <property type="entry name" value="Nucleotide-diphospho-sugar transferases"/>
    <property type="match status" value="1"/>
</dbReference>
<proteinExistence type="predicted"/>
<name>A0AAW6A0N2_9BIFI</name>
<dbReference type="CDD" id="cd00761">
    <property type="entry name" value="Glyco_tranf_GTA_type"/>
    <property type="match status" value="1"/>
</dbReference>
<dbReference type="Pfam" id="PF00535">
    <property type="entry name" value="Glycos_transf_2"/>
    <property type="match status" value="1"/>
</dbReference>
<dbReference type="Gene3D" id="3.90.550.10">
    <property type="entry name" value="Spore Coat Polysaccharide Biosynthesis Protein SpsA, Chain A"/>
    <property type="match status" value="1"/>
</dbReference>
<dbReference type="EMBL" id="JAQKGX010000003">
    <property type="protein sequence ID" value="MDB1161928.1"/>
    <property type="molecule type" value="Genomic_DNA"/>
</dbReference>
<dbReference type="GO" id="GO:0016757">
    <property type="term" value="F:glycosyltransferase activity"/>
    <property type="evidence" value="ECO:0007669"/>
    <property type="project" value="UniProtKB-KW"/>
</dbReference>
<evidence type="ECO:0000313" key="4">
    <source>
        <dbReference type="EMBL" id="MDB1161928.1"/>
    </source>
</evidence>
<dbReference type="AlphaFoldDB" id="A0AAW6A0N2"/>
<keyword evidence="1 4" id="KW-0328">Glycosyltransferase</keyword>
<reference evidence="4" key="1">
    <citation type="submission" date="2023-01" db="EMBL/GenBank/DDBJ databases">
        <title>Human gut microbiome strain richness.</title>
        <authorList>
            <person name="Chen-Liaw A."/>
        </authorList>
    </citation>
    <scope>NUCLEOTIDE SEQUENCE</scope>
    <source>
        <strain evidence="4">BSD2780120875st1_E5_BSD2780120875b_170604</strain>
    </source>
</reference>
<accession>A0AAW6A0N2</accession>